<feature type="compositionally biased region" description="Basic and acidic residues" evidence="1">
    <location>
        <begin position="118"/>
        <end position="129"/>
    </location>
</feature>
<dbReference type="GO" id="GO:0034198">
    <property type="term" value="P:cellular response to amino acid starvation"/>
    <property type="evidence" value="ECO:0007669"/>
    <property type="project" value="UniProtKB-ARBA"/>
</dbReference>
<feature type="domain" description="FCP1 homology" evidence="2">
    <location>
        <begin position="367"/>
        <end position="525"/>
    </location>
</feature>
<dbReference type="PANTHER" id="PTHR12210">
    <property type="entry name" value="DULLARD PROTEIN PHOSPHATASE"/>
    <property type="match status" value="1"/>
</dbReference>
<feature type="compositionally biased region" description="Polar residues" evidence="1">
    <location>
        <begin position="269"/>
        <end position="293"/>
    </location>
</feature>
<dbReference type="InterPro" id="IPR023214">
    <property type="entry name" value="HAD_sf"/>
</dbReference>
<proteinExistence type="predicted"/>
<dbReference type="Gene3D" id="3.40.50.1000">
    <property type="entry name" value="HAD superfamily/HAD-like"/>
    <property type="match status" value="1"/>
</dbReference>
<keyword evidence="4" id="KW-1185">Reference proteome</keyword>
<dbReference type="InterPro" id="IPR050365">
    <property type="entry name" value="TIM50"/>
</dbReference>
<dbReference type="HOGENOM" id="CLU_020262_2_0_1"/>
<name>F2S4W1_TRIT1</name>
<feature type="compositionally biased region" description="Basic and acidic residues" evidence="1">
    <location>
        <begin position="62"/>
        <end position="71"/>
    </location>
</feature>
<dbReference type="InterPro" id="IPR011948">
    <property type="entry name" value="Dullard_phosphatase"/>
</dbReference>
<feature type="region of interest" description="Disordered" evidence="1">
    <location>
        <begin position="313"/>
        <end position="332"/>
    </location>
</feature>
<dbReference type="EMBL" id="GG698513">
    <property type="protein sequence ID" value="EGD98610.1"/>
    <property type="molecule type" value="Genomic_DNA"/>
</dbReference>
<dbReference type="NCBIfam" id="TIGR02251">
    <property type="entry name" value="HIF-SF_euk"/>
    <property type="match status" value="1"/>
</dbReference>
<reference evidence="4" key="1">
    <citation type="journal article" date="2012" name="MBio">
        <title>Comparative genome analysis of Trichophyton rubrum and related dermatophytes reveals candidate genes involved in infection.</title>
        <authorList>
            <person name="Martinez D.A."/>
            <person name="Oliver B.G."/>
            <person name="Graeser Y."/>
            <person name="Goldberg J.M."/>
            <person name="Li W."/>
            <person name="Martinez-Rossi N.M."/>
            <person name="Monod M."/>
            <person name="Shelest E."/>
            <person name="Barton R.C."/>
            <person name="Birch E."/>
            <person name="Brakhage A.A."/>
            <person name="Chen Z."/>
            <person name="Gurr S.J."/>
            <person name="Heiman D."/>
            <person name="Heitman J."/>
            <person name="Kosti I."/>
            <person name="Rossi A."/>
            <person name="Saif S."/>
            <person name="Samalova M."/>
            <person name="Saunders C.W."/>
            <person name="Shea T."/>
            <person name="Summerbell R.C."/>
            <person name="Xu J."/>
            <person name="Young S."/>
            <person name="Zeng Q."/>
            <person name="Birren B.W."/>
            <person name="Cuomo C.A."/>
            <person name="White T.C."/>
        </authorList>
    </citation>
    <scope>NUCLEOTIDE SEQUENCE [LARGE SCALE GENOMIC DNA]</scope>
    <source>
        <strain evidence="4">CBS 112818</strain>
    </source>
</reference>
<feature type="region of interest" description="Disordered" evidence="1">
    <location>
        <begin position="12"/>
        <end position="305"/>
    </location>
</feature>
<dbReference type="AlphaFoldDB" id="F2S4W1"/>
<dbReference type="GO" id="GO:1904262">
    <property type="term" value="P:negative regulation of TORC1 signaling"/>
    <property type="evidence" value="ECO:0007669"/>
    <property type="project" value="UniProtKB-ARBA"/>
</dbReference>
<dbReference type="InterPro" id="IPR036412">
    <property type="entry name" value="HAD-like_sf"/>
</dbReference>
<dbReference type="PROSITE" id="PS50969">
    <property type="entry name" value="FCP1"/>
    <property type="match status" value="1"/>
</dbReference>
<dbReference type="InterPro" id="IPR004274">
    <property type="entry name" value="FCP1_dom"/>
</dbReference>
<dbReference type="Proteomes" id="UP000009172">
    <property type="component" value="Unassembled WGS sequence"/>
</dbReference>
<evidence type="ECO:0000259" key="2">
    <source>
        <dbReference type="PROSITE" id="PS50969"/>
    </source>
</evidence>
<dbReference type="GO" id="GO:0009651">
    <property type="term" value="P:response to salt stress"/>
    <property type="evidence" value="ECO:0007669"/>
    <property type="project" value="UniProtKB-ARBA"/>
</dbReference>
<dbReference type="GO" id="GO:0016791">
    <property type="term" value="F:phosphatase activity"/>
    <property type="evidence" value="ECO:0007669"/>
    <property type="project" value="InterPro"/>
</dbReference>
<evidence type="ECO:0000313" key="4">
    <source>
        <dbReference type="Proteomes" id="UP000009172"/>
    </source>
</evidence>
<dbReference type="FunFam" id="3.40.50.1000:FF:000043">
    <property type="entry name" value="General stress response phosphoprotein phosphatase Psr1/2"/>
    <property type="match status" value="1"/>
</dbReference>
<dbReference type="Pfam" id="PF03031">
    <property type="entry name" value="NIF"/>
    <property type="match status" value="1"/>
</dbReference>
<feature type="compositionally biased region" description="Polar residues" evidence="1">
    <location>
        <begin position="76"/>
        <end position="95"/>
    </location>
</feature>
<evidence type="ECO:0000313" key="3">
    <source>
        <dbReference type="EMBL" id="EGD98610.1"/>
    </source>
</evidence>
<sequence>MDIIKILTLLKLDSSVAPASHTGPSDMPHDASPSSTETTEQPKKKRSFLRIPSRSSSKKNKEHSQSEDTNREGTGASLSTSQTNLTGSHSKASSTRSRHAQPLEQAGTHIGAKNGGSRAEHDPKSDRKQRGSLWSFLSCCRAPKDDDSEDMASLPPKQTVKPHSLRTTQPISEKADAGVAESGSADRKDDADVTTEKPAIKIFDEQSAPMAENNVVAAVDEKAAVATKQEDEEESTLSGRDSNTHHQTEPVIPESSRLDPAHALPEESGASTSLATGQTEKPTEISATIPEQQNRSDETDMCDQYPIASTDEPATEANHQVVHQTTLPPPPPLDLAYPQPAPDKPVPPVPSVQSEKQKWLLPPIQDHFSGRKCLVLDLDETLVHSSFKVLDRADFTIPVEIEGQYHNIYVIKRPGVDQFMKRVGELYEVVVFTASVSKYGDPLLDKLDIHKVVHHRLFRDSCYNHQGNYVKDLSQVGRDLKDTIIIDNSPTSYIFHPKHAIPISSWFSDAHDNELLDLIPVLEDLAHSQVRDVSLVLDVAL</sequence>
<organism evidence="3 4">
    <name type="scientific">Trichophyton tonsurans (strain CBS 112818)</name>
    <name type="common">Scalp ringworm fungus</name>
    <dbReference type="NCBI Taxonomy" id="647933"/>
    <lineage>
        <taxon>Eukaryota</taxon>
        <taxon>Fungi</taxon>
        <taxon>Dikarya</taxon>
        <taxon>Ascomycota</taxon>
        <taxon>Pezizomycotina</taxon>
        <taxon>Eurotiomycetes</taxon>
        <taxon>Eurotiomycetidae</taxon>
        <taxon>Onygenales</taxon>
        <taxon>Arthrodermataceae</taxon>
        <taxon>Trichophyton</taxon>
    </lineage>
</organism>
<evidence type="ECO:0000256" key="1">
    <source>
        <dbReference type="SAM" id="MobiDB-lite"/>
    </source>
</evidence>
<dbReference type="OrthoDB" id="277011at2759"/>
<accession>F2S4W1</accession>
<dbReference type="CDD" id="cd07521">
    <property type="entry name" value="HAD_FCP1-like"/>
    <property type="match status" value="1"/>
</dbReference>
<dbReference type="SMART" id="SM00577">
    <property type="entry name" value="CPDc"/>
    <property type="match status" value="1"/>
</dbReference>
<dbReference type="SUPFAM" id="SSF56784">
    <property type="entry name" value="HAD-like"/>
    <property type="match status" value="1"/>
</dbReference>
<gene>
    <name evidence="3" type="ORF">TESG_06090</name>
</gene>
<protein>
    <recommendedName>
        <fullName evidence="2">FCP1 homology domain-containing protein</fullName>
    </recommendedName>
</protein>
<dbReference type="GO" id="GO:0045944">
    <property type="term" value="P:positive regulation of transcription by RNA polymerase II"/>
    <property type="evidence" value="ECO:0007669"/>
    <property type="project" value="UniProtKB-ARBA"/>
</dbReference>
<feature type="compositionally biased region" description="Basic and acidic residues" evidence="1">
    <location>
        <begin position="184"/>
        <end position="204"/>
    </location>
</feature>